<comment type="caution">
    <text evidence="1">The sequence shown here is derived from an EMBL/GenBank/DDBJ whole genome shotgun (WGS) entry which is preliminary data.</text>
</comment>
<reference evidence="1" key="1">
    <citation type="journal article" date="2014" name="Int. J. Syst. Evol. Microbiol.">
        <title>Complete genome sequence of Corynebacterium casei LMG S-19264T (=DSM 44701T), isolated from a smear-ripened cheese.</title>
        <authorList>
            <consortium name="US DOE Joint Genome Institute (JGI-PGF)"/>
            <person name="Walter F."/>
            <person name="Albersmeier A."/>
            <person name="Kalinowski J."/>
            <person name="Ruckert C."/>
        </authorList>
    </citation>
    <scope>NUCLEOTIDE SEQUENCE</scope>
    <source>
        <strain evidence="1">JCM 31311</strain>
    </source>
</reference>
<accession>A0A918CJW2</accession>
<name>A0A918CJW2_9DEIO</name>
<proteinExistence type="predicted"/>
<keyword evidence="2" id="KW-1185">Reference proteome</keyword>
<sequence>MLLSVDWDAYSGCADLVFDAPIWGTPDRQHDRLARWHERVAKRGGSDWQALDAEFPLYPGWHELTQYAGLPVFSALSHEQAALWLHAFPGRDVLNIDSHHDLSNLRGDPQRWRPGNWAGLGLAAGLIGRYTVRYPEWHAGLLVTEGHDLTRTRQELETALLPGVLARVQLERSAALPAPAEVEALLVVQSPSWTNPAHDAALFGILHTLSAAPLGEPPMMRGS</sequence>
<dbReference type="AlphaFoldDB" id="A0A918CJW2"/>
<dbReference type="EMBL" id="BMQL01000042">
    <property type="protein sequence ID" value="GGR27890.1"/>
    <property type="molecule type" value="Genomic_DNA"/>
</dbReference>
<gene>
    <name evidence="1" type="ORF">GCM10008957_43940</name>
</gene>
<dbReference type="RefSeq" id="WP_189092659.1">
    <property type="nucleotide sequence ID" value="NZ_BMQL01000042.1"/>
</dbReference>
<evidence type="ECO:0000313" key="2">
    <source>
        <dbReference type="Proteomes" id="UP000603865"/>
    </source>
</evidence>
<protein>
    <recommendedName>
        <fullName evidence="3">Arginase</fullName>
    </recommendedName>
</protein>
<evidence type="ECO:0008006" key="3">
    <source>
        <dbReference type="Google" id="ProtNLM"/>
    </source>
</evidence>
<reference evidence="1" key="2">
    <citation type="submission" date="2020-09" db="EMBL/GenBank/DDBJ databases">
        <authorList>
            <person name="Sun Q."/>
            <person name="Ohkuma M."/>
        </authorList>
    </citation>
    <scope>NUCLEOTIDE SEQUENCE</scope>
    <source>
        <strain evidence="1">JCM 31311</strain>
    </source>
</reference>
<evidence type="ECO:0000313" key="1">
    <source>
        <dbReference type="EMBL" id="GGR27890.1"/>
    </source>
</evidence>
<dbReference type="Proteomes" id="UP000603865">
    <property type="component" value="Unassembled WGS sequence"/>
</dbReference>
<organism evidence="1 2">
    <name type="scientific">Deinococcus ruber</name>
    <dbReference type="NCBI Taxonomy" id="1848197"/>
    <lineage>
        <taxon>Bacteria</taxon>
        <taxon>Thermotogati</taxon>
        <taxon>Deinococcota</taxon>
        <taxon>Deinococci</taxon>
        <taxon>Deinococcales</taxon>
        <taxon>Deinococcaceae</taxon>
        <taxon>Deinococcus</taxon>
    </lineage>
</organism>